<dbReference type="CDD" id="cd00093">
    <property type="entry name" value="HTH_XRE"/>
    <property type="match status" value="1"/>
</dbReference>
<dbReference type="OrthoDB" id="3188736at2"/>
<keyword evidence="5" id="KW-1185">Reference proteome</keyword>
<evidence type="ECO:0000256" key="1">
    <source>
        <dbReference type="ARBA" id="ARBA00023125"/>
    </source>
</evidence>
<dbReference type="GO" id="GO:0003700">
    <property type="term" value="F:DNA-binding transcription factor activity"/>
    <property type="evidence" value="ECO:0007669"/>
    <property type="project" value="TreeGrafter"/>
</dbReference>
<protein>
    <submittedName>
        <fullName evidence="4">Transcriptional regulator with XRE-family HTH domain</fullName>
    </submittedName>
</protein>
<evidence type="ECO:0000313" key="4">
    <source>
        <dbReference type="EMBL" id="REF35100.1"/>
    </source>
</evidence>
<dbReference type="Pfam" id="PF01381">
    <property type="entry name" value="HTH_3"/>
    <property type="match status" value="1"/>
</dbReference>
<dbReference type="InterPro" id="IPR050807">
    <property type="entry name" value="TransReg_Diox_bact_type"/>
</dbReference>
<gene>
    <name evidence="4" type="ORF">DFJ64_0471</name>
</gene>
<dbReference type="PANTHER" id="PTHR46797">
    <property type="entry name" value="HTH-TYPE TRANSCRIPTIONAL REGULATOR"/>
    <property type="match status" value="1"/>
</dbReference>
<dbReference type="PROSITE" id="PS50943">
    <property type="entry name" value="HTH_CROC1"/>
    <property type="match status" value="1"/>
</dbReference>
<dbReference type="EMBL" id="QTUC01000001">
    <property type="protein sequence ID" value="REF35100.1"/>
    <property type="molecule type" value="Genomic_DNA"/>
</dbReference>
<dbReference type="InterPro" id="IPR001387">
    <property type="entry name" value="Cro/C1-type_HTH"/>
</dbReference>
<dbReference type="SMART" id="SM00530">
    <property type="entry name" value="HTH_XRE"/>
    <property type="match status" value="1"/>
</dbReference>
<evidence type="ECO:0000259" key="3">
    <source>
        <dbReference type="PROSITE" id="PS50943"/>
    </source>
</evidence>
<organism evidence="4 5">
    <name type="scientific">Thermasporomyces composti</name>
    <dbReference type="NCBI Taxonomy" id="696763"/>
    <lineage>
        <taxon>Bacteria</taxon>
        <taxon>Bacillati</taxon>
        <taxon>Actinomycetota</taxon>
        <taxon>Actinomycetes</taxon>
        <taxon>Propionibacteriales</taxon>
        <taxon>Nocardioidaceae</taxon>
        <taxon>Thermasporomyces</taxon>
    </lineage>
</organism>
<evidence type="ECO:0000256" key="2">
    <source>
        <dbReference type="SAM" id="MobiDB-lite"/>
    </source>
</evidence>
<dbReference type="Gene3D" id="1.10.260.40">
    <property type="entry name" value="lambda repressor-like DNA-binding domains"/>
    <property type="match status" value="1"/>
</dbReference>
<accession>A0A3D9V4I1</accession>
<dbReference type="SUPFAM" id="SSF47413">
    <property type="entry name" value="lambda repressor-like DNA-binding domains"/>
    <property type="match status" value="1"/>
</dbReference>
<sequence>MVLVRHVIGGVLRRQRLRQGLTLREVSRDARVSLGYISEIERGQKEASSELLSAICQALDVPLSEVLREVCDEIDKVEAAAALAAGSTTAPRGVPSRHLNSTPIGVAEVVEANGAPADAADEQPSRTRRRRVSRPTLDHAVVDDVPPGVVEKIEPRVVESARVEKARLDEGELVDAADSHDVVAAA</sequence>
<keyword evidence="1" id="KW-0238">DNA-binding</keyword>
<dbReference type="GO" id="GO:0005829">
    <property type="term" value="C:cytosol"/>
    <property type="evidence" value="ECO:0007669"/>
    <property type="project" value="TreeGrafter"/>
</dbReference>
<dbReference type="AlphaFoldDB" id="A0A3D9V4I1"/>
<feature type="domain" description="HTH cro/C1-type" evidence="3">
    <location>
        <begin position="12"/>
        <end position="66"/>
    </location>
</feature>
<dbReference type="InterPro" id="IPR010982">
    <property type="entry name" value="Lambda_DNA-bd_dom_sf"/>
</dbReference>
<name>A0A3D9V4I1_THECX</name>
<evidence type="ECO:0000313" key="5">
    <source>
        <dbReference type="Proteomes" id="UP000256485"/>
    </source>
</evidence>
<dbReference type="Proteomes" id="UP000256485">
    <property type="component" value="Unassembled WGS sequence"/>
</dbReference>
<reference evidence="4 5" key="1">
    <citation type="submission" date="2018-08" db="EMBL/GenBank/DDBJ databases">
        <title>Sequencing the genomes of 1000 actinobacteria strains.</title>
        <authorList>
            <person name="Klenk H.-P."/>
        </authorList>
    </citation>
    <scope>NUCLEOTIDE SEQUENCE [LARGE SCALE GENOMIC DNA]</scope>
    <source>
        <strain evidence="4 5">DSM 22891</strain>
    </source>
</reference>
<dbReference type="GO" id="GO:0003677">
    <property type="term" value="F:DNA binding"/>
    <property type="evidence" value="ECO:0007669"/>
    <property type="project" value="UniProtKB-KW"/>
</dbReference>
<proteinExistence type="predicted"/>
<comment type="caution">
    <text evidence="4">The sequence shown here is derived from an EMBL/GenBank/DDBJ whole genome shotgun (WGS) entry which is preliminary data.</text>
</comment>
<dbReference type="PANTHER" id="PTHR46797:SF1">
    <property type="entry name" value="METHYLPHOSPHONATE SYNTHASE"/>
    <property type="match status" value="1"/>
</dbReference>
<feature type="region of interest" description="Disordered" evidence="2">
    <location>
        <begin position="114"/>
        <end position="135"/>
    </location>
</feature>